<dbReference type="GeneID" id="13061344"/>
<dbReference type="Proteomes" id="UP000006175">
    <property type="component" value="Chromosome"/>
</dbReference>
<organism evidence="1 2">
    <name type="scientific">Desulfurococcus amylolyticus DSM 16532</name>
    <dbReference type="NCBI Taxonomy" id="768672"/>
    <lineage>
        <taxon>Archaea</taxon>
        <taxon>Thermoproteota</taxon>
        <taxon>Thermoprotei</taxon>
        <taxon>Desulfurococcales</taxon>
        <taxon>Desulfurococcaceae</taxon>
        <taxon>Desulfurococcus</taxon>
    </lineage>
</organism>
<keyword evidence="2" id="KW-1185">Reference proteome</keyword>
<dbReference type="eggNOG" id="arCOG06071">
    <property type="taxonomic scope" value="Archaea"/>
</dbReference>
<dbReference type="KEGG" id="dfd:Desfe_0966"/>
<protein>
    <submittedName>
        <fullName evidence="1">Uncharacterized protein</fullName>
    </submittedName>
</protein>
<dbReference type="HOGENOM" id="CLU_160446_1_0_2"/>
<proteinExistence type="predicted"/>
<accession>I3XSC8</accession>
<name>I3XSC8_DESAM</name>
<reference evidence="1 2" key="1">
    <citation type="journal article" date="2012" name="J. Bacteriol.">
        <title>Complete Genome Sequence of Desulfurococcus fermentans, a Hyperthermophilic Cellulolytic Crenarchaeon Isolated from a Freshwater Hot Spring in Kamchatka, Russia.</title>
        <authorList>
            <person name="Susanti D."/>
            <person name="Johnson E.F."/>
            <person name="Rodriguez J.R."/>
            <person name="Anderson I."/>
            <person name="Perevalova A.A."/>
            <person name="Kyrpides N."/>
            <person name="Lucas S."/>
            <person name="Han J."/>
            <person name="Lapidus A."/>
            <person name="Cheng J.F."/>
            <person name="Goodwin L."/>
            <person name="Pitluck S."/>
            <person name="Mavrommatis K."/>
            <person name="Peters L."/>
            <person name="Land M.L."/>
            <person name="Hauser L."/>
            <person name="Gopalan V."/>
            <person name="Chan P.P."/>
            <person name="Lowe T.M."/>
            <person name="Atomi H."/>
            <person name="Bonch-Osmolovskaya E.A."/>
            <person name="Woyke T."/>
            <person name="Mukhopadhyay B."/>
        </authorList>
    </citation>
    <scope>NUCLEOTIDE SEQUENCE [LARGE SCALE GENOMIC DNA]</scope>
    <source>
        <strain evidence="1 2">DSM 16532</strain>
    </source>
</reference>
<dbReference type="EMBL" id="CP003321">
    <property type="protein sequence ID" value="AFL66852.1"/>
    <property type="molecule type" value="Genomic_DNA"/>
</dbReference>
<evidence type="ECO:0000313" key="1">
    <source>
        <dbReference type="EMBL" id="AFL66852.1"/>
    </source>
</evidence>
<dbReference type="OrthoDB" id="28012at2157"/>
<gene>
    <name evidence="1" type="ORF">Desfe_0966</name>
</gene>
<sequence>MDHGIKIYRNEDVEEIVACIPEGHRHVRLILKLSDQIIILQEATVAAIVRAYLNIALHPTRKYIRLVKRDLGDLKQGFARTQLMEESEGNKCPDIPLDK</sequence>
<evidence type="ECO:0000313" key="2">
    <source>
        <dbReference type="Proteomes" id="UP000006175"/>
    </source>
</evidence>
<dbReference type="RefSeq" id="WP_014767750.1">
    <property type="nucleotide sequence ID" value="NC_018001.1"/>
</dbReference>
<dbReference type="AlphaFoldDB" id="I3XSC8"/>